<dbReference type="AlphaFoldDB" id="A0A8H3FC43"/>
<keyword evidence="3" id="KW-1185">Reference proteome</keyword>
<dbReference type="OrthoDB" id="10265971at2759"/>
<protein>
    <submittedName>
        <fullName evidence="2">Uncharacterized protein</fullName>
    </submittedName>
</protein>
<feature type="region of interest" description="Disordered" evidence="1">
    <location>
        <begin position="332"/>
        <end position="370"/>
    </location>
</feature>
<proteinExistence type="predicted"/>
<evidence type="ECO:0000313" key="3">
    <source>
        <dbReference type="Proteomes" id="UP000664169"/>
    </source>
</evidence>
<name>A0A8H3FC43_9LECA</name>
<sequence length="815" mass="92685">MESTVSPPTDVNLMFGWPYTFFNSQDIQKEYRSKHGAQEVSIVFEGDHNIFHLNCKHEDADYHAANFIRFINGYIEDELDKSMVDVLGQDAVQIERLHVDSNSRSQYFEHVRKHAANDDLDYGELIGSDPFSTVLPYSNQTVNIQYINKKLFERVAQSQSCALNWLKFGVQVLSENEASLQVTAELLQPVLRLLRGTHIDLYWAYNLSRFKFRFRKPARFADHSLYNIKDFASTVLDLHLTRWDPKSLQDLTFKPTILGKIEYPAGTKNPWHKQKTFHYGKEENNPSQWINISTFSEILASKSRHPNRADQIHNWVEQIGNDVEDLVMDSQGSTAIPSRNSSKKTFETAIEEPSSEKQYRTMEQAKKTDIEERQQVQEVFNFDRPRVRPVPKLKAAHGSSSSVSTQESEDDAKIRLDFAGILLQHTAKLISKIGLFEYKTSCLTVDLGQLLVYSAAVPSMYLPEADLLQAPLRPEDWARVFFDSEENSTPAKSYFSPRLTSFTDDALYMSMTIWNLDKENEVPQSIFPNKPCSDRSSYRLCCRNRTSGTVASIVIDQKGNPTIESTSQDLGCVNIHFPGSIWDARISCTAKSALSEEDADALEQLLSTIWIGHGQDLPIEEETLYLRKEPRMTILSCQRYRERVHRTVEDLSDDNAIYLHITRIEDLRATDMSFAGEGAHAFTTVSNSNSQTNRYSDRHGQNLWFEAHLTSTAMDRLLPNPTDPSFLDRMKTTILSLEQDQDFHNSLREALVPLFDIAHKLVTKWDNIGSGDRVETARFGGGSFTTRSAAATDNNVCAGGDIFIAGNRVRGGNMR</sequence>
<accession>A0A8H3FC43</accession>
<reference evidence="2" key="1">
    <citation type="submission" date="2021-03" db="EMBL/GenBank/DDBJ databases">
        <authorList>
            <person name="Tagirdzhanova G."/>
        </authorList>
    </citation>
    <scope>NUCLEOTIDE SEQUENCE</scope>
</reference>
<feature type="compositionally biased region" description="Basic and acidic residues" evidence="1">
    <location>
        <begin position="354"/>
        <end position="370"/>
    </location>
</feature>
<dbReference type="Proteomes" id="UP000664169">
    <property type="component" value="Unassembled WGS sequence"/>
</dbReference>
<evidence type="ECO:0000313" key="2">
    <source>
        <dbReference type="EMBL" id="CAF9922557.1"/>
    </source>
</evidence>
<evidence type="ECO:0000256" key="1">
    <source>
        <dbReference type="SAM" id="MobiDB-lite"/>
    </source>
</evidence>
<organism evidence="2 3">
    <name type="scientific">Gomphillus americanus</name>
    <dbReference type="NCBI Taxonomy" id="1940652"/>
    <lineage>
        <taxon>Eukaryota</taxon>
        <taxon>Fungi</taxon>
        <taxon>Dikarya</taxon>
        <taxon>Ascomycota</taxon>
        <taxon>Pezizomycotina</taxon>
        <taxon>Lecanoromycetes</taxon>
        <taxon>OSLEUM clade</taxon>
        <taxon>Ostropomycetidae</taxon>
        <taxon>Ostropales</taxon>
        <taxon>Graphidaceae</taxon>
        <taxon>Gomphilloideae</taxon>
        <taxon>Gomphillus</taxon>
    </lineage>
</organism>
<gene>
    <name evidence="2" type="ORF">GOMPHAMPRED_002610</name>
</gene>
<dbReference type="EMBL" id="CAJPDQ010000018">
    <property type="protein sequence ID" value="CAF9922557.1"/>
    <property type="molecule type" value="Genomic_DNA"/>
</dbReference>
<comment type="caution">
    <text evidence="2">The sequence shown here is derived from an EMBL/GenBank/DDBJ whole genome shotgun (WGS) entry which is preliminary data.</text>
</comment>